<keyword evidence="2" id="KW-1185">Reference proteome</keyword>
<protein>
    <submittedName>
        <fullName evidence="1">Uncharacterized protein</fullName>
    </submittedName>
</protein>
<accession>A0AAV7RKX6</accession>
<evidence type="ECO:0000313" key="1">
    <source>
        <dbReference type="EMBL" id="KAJ1151445.1"/>
    </source>
</evidence>
<dbReference type="EMBL" id="JANPWB010000009">
    <property type="protein sequence ID" value="KAJ1151445.1"/>
    <property type="molecule type" value="Genomic_DNA"/>
</dbReference>
<comment type="caution">
    <text evidence="1">The sequence shown here is derived from an EMBL/GenBank/DDBJ whole genome shotgun (WGS) entry which is preliminary data.</text>
</comment>
<sequence length="83" mass="8440">MPSGDNIENPSVGFDVGPLVREDGNSDPYLSIGIGVGGRQLVEVEGKKEDFAESIAVDGVGVGVSAGKKWAVDGAVILEVAAK</sequence>
<reference evidence="1" key="1">
    <citation type="journal article" date="2022" name="bioRxiv">
        <title>Sequencing and chromosome-scale assembly of the giantPleurodeles waltlgenome.</title>
        <authorList>
            <person name="Brown T."/>
            <person name="Elewa A."/>
            <person name="Iarovenko S."/>
            <person name="Subramanian E."/>
            <person name="Araus A.J."/>
            <person name="Petzold A."/>
            <person name="Susuki M."/>
            <person name="Suzuki K.-i.T."/>
            <person name="Hayashi T."/>
            <person name="Toyoda A."/>
            <person name="Oliveira C."/>
            <person name="Osipova E."/>
            <person name="Leigh N.D."/>
            <person name="Simon A."/>
            <person name="Yun M.H."/>
        </authorList>
    </citation>
    <scope>NUCLEOTIDE SEQUENCE</scope>
    <source>
        <strain evidence="1">20211129_DDA</strain>
        <tissue evidence="1">Liver</tissue>
    </source>
</reference>
<evidence type="ECO:0000313" key="2">
    <source>
        <dbReference type="Proteomes" id="UP001066276"/>
    </source>
</evidence>
<proteinExistence type="predicted"/>
<dbReference type="Proteomes" id="UP001066276">
    <property type="component" value="Chromosome 5"/>
</dbReference>
<organism evidence="1 2">
    <name type="scientific">Pleurodeles waltl</name>
    <name type="common">Iberian ribbed newt</name>
    <dbReference type="NCBI Taxonomy" id="8319"/>
    <lineage>
        <taxon>Eukaryota</taxon>
        <taxon>Metazoa</taxon>
        <taxon>Chordata</taxon>
        <taxon>Craniata</taxon>
        <taxon>Vertebrata</taxon>
        <taxon>Euteleostomi</taxon>
        <taxon>Amphibia</taxon>
        <taxon>Batrachia</taxon>
        <taxon>Caudata</taxon>
        <taxon>Salamandroidea</taxon>
        <taxon>Salamandridae</taxon>
        <taxon>Pleurodelinae</taxon>
        <taxon>Pleurodeles</taxon>
    </lineage>
</organism>
<name>A0AAV7RKX6_PLEWA</name>
<gene>
    <name evidence="1" type="ORF">NDU88_004225</name>
</gene>
<dbReference type="AlphaFoldDB" id="A0AAV7RKX6"/>